<keyword evidence="1 2" id="KW-0129">CBS domain</keyword>
<dbReference type="Gene3D" id="3.10.580.10">
    <property type="entry name" value="CBS-domain"/>
    <property type="match status" value="1"/>
</dbReference>
<dbReference type="Proteomes" id="UP000198893">
    <property type="component" value="Unassembled WGS sequence"/>
</dbReference>
<evidence type="ECO:0000256" key="2">
    <source>
        <dbReference type="PROSITE-ProRule" id="PRU00703"/>
    </source>
</evidence>
<feature type="domain" description="CBS" evidence="3">
    <location>
        <begin position="7"/>
        <end position="64"/>
    </location>
</feature>
<dbReference type="CDD" id="cd04622">
    <property type="entry name" value="CBS_pair_HRP1_like"/>
    <property type="match status" value="1"/>
</dbReference>
<name>A0A1H8VWW7_9RHOB</name>
<protein>
    <submittedName>
        <fullName evidence="4">CBS domain-containing protein</fullName>
    </submittedName>
</protein>
<dbReference type="InterPro" id="IPR051257">
    <property type="entry name" value="Diverse_CBS-Domain"/>
</dbReference>
<dbReference type="EMBL" id="FODS01000036">
    <property type="protein sequence ID" value="SEP19727.1"/>
    <property type="molecule type" value="Genomic_DNA"/>
</dbReference>
<dbReference type="InterPro" id="IPR000644">
    <property type="entry name" value="CBS_dom"/>
</dbReference>
<proteinExistence type="predicted"/>
<organism evidence="4 5">
    <name type="scientific">Salinihabitans flavidus</name>
    <dbReference type="NCBI Taxonomy" id="569882"/>
    <lineage>
        <taxon>Bacteria</taxon>
        <taxon>Pseudomonadati</taxon>
        <taxon>Pseudomonadota</taxon>
        <taxon>Alphaproteobacteria</taxon>
        <taxon>Rhodobacterales</taxon>
        <taxon>Roseobacteraceae</taxon>
        <taxon>Salinihabitans</taxon>
    </lineage>
</organism>
<dbReference type="PROSITE" id="PS51371">
    <property type="entry name" value="CBS"/>
    <property type="match status" value="2"/>
</dbReference>
<dbReference type="SMART" id="SM00116">
    <property type="entry name" value="CBS"/>
    <property type="match status" value="2"/>
</dbReference>
<dbReference type="STRING" id="569882.SAMN04490248_1367"/>
<evidence type="ECO:0000313" key="5">
    <source>
        <dbReference type="Proteomes" id="UP000198893"/>
    </source>
</evidence>
<dbReference type="OrthoDB" id="9802114at2"/>
<dbReference type="InterPro" id="IPR046342">
    <property type="entry name" value="CBS_dom_sf"/>
</dbReference>
<evidence type="ECO:0000313" key="4">
    <source>
        <dbReference type="EMBL" id="SEP19727.1"/>
    </source>
</evidence>
<dbReference type="SUPFAM" id="SSF54631">
    <property type="entry name" value="CBS-domain pair"/>
    <property type="match status" value="1"/>
</dbReference>
<feature type="domain" description="CBS" evidence="3">
    <location>
        <begin position="74"/>
        <end position="130"/>
    </location>
</feature>
<accession>A0A1H8VWW7</accession>
<dbReference type="PANTHER" id="PTHR43080:SF2">
    <property type="entry name" value="CBS DOMAIN-CONTAINING PROTEIN"/>
    <property type="match status" value="1"/>
</dbReference>
<evidence type="ECO:0000259" key="3">
    <source>
        <dbReference type="PROSITE" id="PS51371"/>
    </source>
</evidence>
<sequence>MLVRKVMSSPVISATPETTIREAAERMRENDVGALPVLQLGRPIGIVTDRDIVIRALAAPGFALGPDTSIGDILTRNVITCFVDQDASEAAALMGEERVRRLLVIDRSGTAVGILSVGDIAEHVSEELAGQALGEISEARARDMPN</sequence>
<dbReference type="Pfam" id="PF00571">
    <property type="entry name" value="CBS"/>
    <property type="match status" value="2"/>
</dbReference>
<evidence type="ECO:0000256" key="1">
    <source>
        <dbReference type="ARBA" id="ARBA00023122"/>
    </source>
</evidence>
<dbReference type="AlphaFoldDB" id="A0A1H8VWW7"/>
<keyword evidence="5" id="KW-1185">Reference proteome</keyword>
<gene>
    <name evidence="4" type="ORF">SAMN04490248_1367</name>
</gene>
<dbReference type="PANTHER" id="PTHR43080">
    <property type="entry name" value="CBS DOMAIN-CONTAINING PROTEIN CBSX3, MITOCHONDRIAL"/>
    <property type="match status" value="1"/>
</dbReference>
<reference evidence="4 5" key="1">
    <citation type="submission" date="2016-10" db="EMBL/GenBank/DDBJ databases">
        <authorList>
            <person name="de Groot N.N."/>
        </authorList>
    </citation>
    <scope>NUCLEOTIDE SEQUENCE [LARGE SCALE GENOMIC DNA]</scope>
    <source>
        <strain evidence="4 5">DSM 27842</strain>
    </source>
</reference>